<dbReference type="InterPro" id="IPR036259">
    <property type="entry name" value="MFS_trans_sf"/>
</dbReference>
<feature type="transmembrane region" description="Helical" evidence="1">
    <location>
        <begin position="159"/>
        <end position="182"/>
    </location>
</feature>
<protein>
    <recommendedName>
        <fullName evidence="4">Transmembrane protein</fullName>
    </recommendedName>
</protein>
<dbReference type="RefSeq" id="WP_047791267.1">
    <property type="nucleotide sequence ID" value="NZ_CP011856.1"/>
</dbReference>
<dbReference type="KEGG" id="seri:SERIO_v1c04390"/>
<proteinExistence type="predicted"/>
<sequence length="495" mass="57246">MNNWDSLLLYPLLTILIITLYAAFLVRRHLTTKKQWSFIIQHFLFWLALSIILNLNYNFMLFTANINWKNIGILVAVSASFYATIFFIPASWITGLLNRRFWFWLSYFSIIIGIIVALSAPHQQVTFIICALLFGIAIASNSIWYLCFNEVYLYRSNSFLTVSLLFPVVIIANLSGANLLNFVKSIAQNQTLDYYLVFSLMLIFTVISFGLCFNLKEQKAYQGAFNVERLKLAKNFSWWKVGGILVILFFVGLIREFSQGDFYNLLLAQQTWVAYHDLNLVKKYLHLTQELWWIAQIMAGGLLYPMVVKKWGLRKAMMIAFSLWIVYFLLVSFTKVPELWLVGQLLNGFAFAIIFTIIFSLAIVWNYRISRRPVTGCFSALNAFTTFVAQLIQRAISTTHRGLFNNINVDWNLPVVQDDSFNFSNFHLLVIIILMVCLAITLLLMLFVFLTIKHLSGEYFSRENHDFDCRVLAGTIKSSEHIPGVTLSQWIRPDH</sequence>
<keyword evidence="1" id="KW-0472">Membrane</keyword>
<dbReference type="STRING" id="315358.SERIO_v1c04390"/>
<feature type="transmembrane region" description="Helical" evidence="1">
    <location>
        <begin position="101"/>
        <end position="120"/>
    </location>
</feature>
<evidence type="ECO:0000313" key="3">
    <source>
        <dbReference type="Proteomes" id="UP000035661"/>
    </source>
</evidence>
<feature type="transmembrane region" description="Helical" evidence="1">
    <location>
        <begin position="126"/>
        <end position="147"/>
    </location>
</feature>
<organism evidence="2 3">
    <name type="scientific">Spiroplasma eriocheiris</name>
    <dbReference type="NCBI Taxonomy" id="315358"/>
    <lineage>
        <taxon>Bacteria</taxon>
        <taxon>Bacillati</taxon>
        <taxon>Mycoplasmatota</taxon>
        <taxon>Mollicutes</taxon>
        <taxon>Entomoplasmatales</taxon>
        <taxon>Spiroplasmataceae</taxon>
        <taxon>Spiroplasma</taxon>
    </lineage>
</organism>
<accession>A0A0H3XHA1</accession>
<name>A0A0H3XHA1_9MOLU</name>
<dbReference type="Proteomes" id="UP000035661">
    <property type="component" value="Chromosome"/>
</dbReference>
<feature type="transmembrane region" description="Helical" evidence="1">
    <location>
        <begin position="38"/>
        <end position="59"/>
    </location>
</feature>
<dbReference type="EMBL" id="CP011856">
    <property type="protein sequence ID" value="AKM54018.1"/>
    <property type="molecule type" value="Genomic_DNA"/>
</dbReference>
<keyword evidence="1" id="KW-1133">Transmembrane helix</keyword>
<reference evidence="3" key="2">
    <citation type="submission" date="2015-06" db="EMBL/GenBank/DDBJ databases">
        <title>Complete genome sequence of Spiroplasma eriocheiris TDA-040725-5 (DSM 21848).</title>
        <authorList>
            <person name="Lo W.-S."/>
            <person name="Kuo C.-H."/>
        </authorList>
    </citation>
    <scope>NUCLEOTIDE SEQUENCE [LARGE SCALE GENOMIC DNA]</scope>
    <source>
        <strain evidence="3">TDA-040725-5</strain>
    </source>
</reference>
<gene>
    <name evidence="2" type="ORF">SERIO_v1c04390</name>
</gene>
<evidence type="ECO:0008006" key="4">
    <source>
        <dbReference type="Google" id="ProtNLM"/>
    </source>
</evidence>
<feature type="transmembrane region" description="Helical" evidence="1">
    <location>
        <begin position="345"/>
        <end position="365"/>
    </location>
</feature>
<dbReference type="Gene3D" id="1.20.1250.20">
    <property type="entry name" value="MFS general substrate transporter like domains"/>
    <property type="match status" value="1"/>
</dbReference>
<evidence type="ECO:0000256" key="1">
    <source>
        <dbReference type="SAM" id="Phobius"/>
    </source>
</evidence>
<keyword evidence="3" id="KW-1185">Reference proteome</keyword>
<feature type="transmembrane region" description="Helical" evidence="1">
    <location>
        <begin position="426"/>
        <end position="452"/>
    </location>
</feature>
<feature type="transmembrane region" description="Helical" evidence="1">
    <location>
        <begin position="71"/>
        <end position="94"/>
    </location>
</feature>
<reference evidence="2 3" key="1">
    <citation type="journal article" date="2015" name="Genome Biol. Evol.">
        <title>Found and Lost: The Fates of Horizontally Acquired Genes in Arthropod-Symbiotic Spiroplasma.</title>
        <authorList>
            <person name="Lo W.S."/>
            <person name="Gasparich G.E."/>
            <person name="Kuo C.H."/>
        </authorList>
    </citation>
    <scope>NUCLEOTIDE SEQUENCE [LARGE SCALE GENOMIC DNA]</scope>
    <source>
        <strain evidence="3">TDA-040725-5</strain>
    </source>
</reference>
<feature type="transmembrane region" description="Helical" evidence="1">
    <location>
        <begin position="291"/>
        <end position="308"/>
    </location>
</feature>
<dbReference type="PATRIC" id="fig|743698.3.peg.440"/>
<evidence type="ECO:0000313" key="2">
    <source>
        <dbReference type="EMBL" id="AKM54018.1"/>
    </source>
</evidence>
<dbReference type="SUPFAM" id="SSF103473">
    <property type="entry name" value="MFS general substrate transporter"/>
    <property type="match status" value="2"/>
</dbReference>
<feature type="transmembrane region" description="Helical" evidence="1">
    <location>
        <begin position="315"/>
        <end position="333"/>
    </location>
</feature>
<keyword evidence="1" id="KW-0812">Transmembrane</keyword>
<feature type="transmembrane region" description="Helical" evidence="1">
    <location>
        <begin position="377"/>
        <end position="396"/>
    </location>
</feature>
<feature type="transmembrane region" description="Helical" evidence="1">
    <location>
        <begin position="194"/>
        <end position="215"/>
    </location>
</feature>
<feature type="transmembrane region" description="Helical" evidence="1">
    <location>
        <begin position="6"/>
        <end position="26"/>
    </location>
</feature>
<feature type="transmembrane region" description="Helical" evidence="1">
    <location>
        <begin position="236"/>
        <end position="254"/>
    </location>
</feature>
<dbReference type="AlphaFoldDB" id="A0A0H3XHA1"/>